<evidence type="ECO:0000313" key="2">
    <source>
        <dbReference type="EMBL" id="HHF57811.1"/>
    </source>
</evidence>
<accession>A0A7C5HTE3</accession>
<feature type="signal peptide" evidence="1">
    <location>
        <begin position="1"/>
        <end position="19"/>
    </location>
</feature>
<dbReference type="Proteomes" id="UP000886014">
    <property type="component" value="Unassembled WGS sequence"/>
</dbReference>
<feature type="chain" id="PRO_5028248650" evidence="1">
    <location>
        <begin position="20"/>
        <end position="214"/>
    </location>
</feature>
<dbReference type="PROSITE" id="PS51257">
    <property type="entry name" value="PROKAR_LIPOPROTEIN"/>
    <property type="match status" value="1"/>
</dbReference>
<protein>
    <submittedName>
        <fullName evidence="2">Uncharacterized protein</fullName>
    </submittedName>
</protein>
<sequence length="214" mass="24930">MIKSFKFFLLLLLSISVFVSCESSKNFIDELLSDYFPLETGIKWTYIDSSENEVAREVVRDTIIGNENAYVVEMGGEIELWAKNSDELSFYVKKILHRGDYTYTAEESFVPVLYLPPLDGYSSEDSTFKVCLLLGDTAFYYRKLETGIKKIEGNRYRFHMSLYYQNIGFEDSTTEFIERTYILAPDTGPVYIKVRRVVNQDTTAEEFNLLKFER</sequence>
<gene>
    <name evidence="2" type="ORF">ENL41_00120</name>
</gene>
<dbReference type="AlphaFoldDB" id="A0A7C5HTE3"/>
<reference evidence="2" key="1">
    <citation type="journal article" date="2020" name="mSystems">
        <title>Genome- and Community-Level Interaction Insights into Carbon Utilization and Element Cycling Functions of Hydrothermarchaeota in Hydrothermal Sediment.</title>
        <authorList>
            <person name="Zhou Z."/>
            <person name="Liu Y."/>
            <person name="Xu W."/>
            <person name="Pan J."/>
            <person name="Luo Z.H."/>
            <person name="Li M."/>
        </authorList>
    </citation>
    <scope>NUCLEOTIDE SEQUENCE [LARGE SCALE GENOMIC DNA]</scope>
    <source>
        <strain evidence="2">HyVt-94</strain>
    </source>
</reference>
<keyword evidence="1" id="KW-0732">Signal</keyword>
<name>A0A7C5HTE3_UNCW3</name>
<comment type="caution">
    <text evidence="2">The sequence shown here is derived from an EMBL/GenBank/DDBJ whole genome shotgun (WGS) entry which is preliminary data.</text>
</comment>
<dbReference type="EMBL" id="DRTV01000011">
    <property type="protein sequence ID" value="HHF57811.1"/>
    <property type="molecule type" value="Genomic_DNA"/>
</dbReference>
<proteinExistence type="predicted"/>
<organism evidence="2">
    <name type="scientific">candidate division WOR-3 bacterium</name>
    <dbReference type="NCBI Taxonomy" id="2052148"/>
    <lineage>
        <taxon>Bacteria</taxon>
        <taxon>Bacteria division WOR-3</taxon>
    </lineage>
</organism>
<evidence type="ECO:0000256" key="1">
    <source>
        <dbReference type="SAM" id="SignalP"/>
    </source>
</evidence>